<comment type="caution">
    <text evidence="4">The sequence shown here is derived from an EMBL/GenBank/DDBJ whole genome shotgun (WGS) entry which is preliminary data.</text>
</comment>
<evidence type="ECO:0000256" key="1">
    <source>
        <dbReference type="ARBA" id="ARBA00023122"/>
    </source>
</evidence>
<dbReference type="SMART" id="SM00116">
    <property type="entry name" value="CBS"/>
    <property type="match status" value="2"/>
</dbReference>
<feature type="domain" description="CBS" evidence="3">
    <location>
        <begin position="10"/>
        <end position="66"/>
    </location>
</feature>
<keyword evidence="5" id="KW-1185">Reference proteome</keyword>
<proteinExistence type="predicted"/>
<protein>
    <submittedName>
        <fullName evidence="4">CBS domain containing protein</fullName>
    </submittedName>
</protein>
<dbReference type="InterPro" id="IPR000644">
    <property type="entry name" value="CBS_dom"/>
</dbReference>
<evidence type="ECO:0000256" key="2">
    <source>
        <dbReference type="PROSITE-ProRule" id="PRU00703"/>
    </source>
</evidence>
<organism evidence="4 5">
    <name type="scientific">Natronococcus jeotgali DSM 18795</name>
    <dbReference type="NCBI Taxonomy" id="1227498"/>
    <lineage>
        <taxon>Archaea</taxon>
        <taxon>Methanobacteriati</taxon>
        <taxon>Methanobacteriota</taxon>
        <taxon>Stenosarchaea group</taxon>
        <taxon>Halobacteria</taxon>
        <taxon>Halobacteriales</taxon>
        <taxon>Natrialbaceae</taxon>
        <taxon>Natronococcus</taxon>
    </lineage>
</organism>
<accession>L9XZ03</accession>
<dbReference type="EMBL" id="AOIA01000021">
    <property type="protein sequence ID" value="ELY65843.1"/>
    <property type="molecule type" value="Genomic_DNA"/>
</dbReference>
<sequence length="135" mass="14528">MDDIFVARVMSTDLQTATPETLVEDAGQIMRDQGVGSVLVVDGENRLEGILTTTDFVDIVAESHPKAETAVSRYMSTDVITTDAQTGIRDAADLMVEHGVHHLPVVDDEEGVIGMVTTTDLTAYLSRVQSPSPEP</sequence>
<reference evidence="4 5" key="1">
    <citation type="journal article" date="2014" name="PLoS Genet.">
        <title>Phylogenetically driven sequencing of extremely halophilic archaea reveals strategies for static and dynamic osmo-response.</title>
        <authorList>
            <person name="Becker E.A."/>
            <person name="Seitzer P.M."/>
            <person name="Tritt A."/>
            <person name="Larsen D."/>
            <person name="Krusor M."/>
            <person name="Yao A.I."/>
            <person name="Wu D."/>
            <person name="Madern D."/>
            <person name="Eisen J.A."/>
            <person name="Darling A.E."/>
            <person name="Facciotti M.T."/>
        </authorList>
    </citation>
    <scope>NUCLEOTIDE SEQUENCE [LARGE SCALE GENOMIC DNA]</scope>
    <source>
        <strain evidence="4 5">DSM 18795</strain>
    </source>
</reference>
<dbReference type="Proteomes" id="UP000011531">
    <property type="component" value="Unassembled WGS sequence"/>
</dbReference>
<dbReference type="CDD" id="cd09836">
    <property type="entry name" value="CBS_pair_arch"/>
    <property type="match status" value="1"/>
</dbReference>
<dbReference type="Pfam" id="PF00571">
    <property type="entry name" value="CBS"/>
    <property type="match status" value="2"/>
</dbReference>
<dbReference type="PROSITE" id="PS51371">
    <property type="entry name" value="CBS"/>
    <property type="match status" value="2"/>
</dbReference>
<evidence type="ECO:0000313" key="4">
    <source>
        <dbReference type="EMBL" id="ELY65843.1"/>
    </source>
</evidence>
<dbReference type="PANTHER" id="PTHR43080">
    <property type="entry name" value="CBS DOMAIN-CONTAINING PROTEIN CBSX3, MITOCHONDRIAL"/>
    <property type="match status" value="1"/>
</dbReference>
<dbReference type="STRING" id="1227498.C492_02597"/>
<name>L9XZ03_9EURY</name>
<dbReference type="AlphaFoldDB" id="L9XZ03"/>
<dbReference type="Gene3D" id="3.10.580.10">
    <property type="entry name" value="CBS-domain"/>
    <property type="match status" value="1"/>
</dbReference>
<dbReference type="PANTHER" id="PTHR43080:SF2">
    <property type="entry name" value="CBS DOMAIN-CONTAINING PROTEIN"/>
    <property type="match status" value="1"/>
</dbReference>
<dbReference type="PATRIC" id="fig|1227498.3.peg.522"/>
<feature type="domain" description="CBS" evidence="3">
    <location>
        <begin position="75"/>
        <end position="134"/>
    </location>
</feature>
<dbReference type="OrthoDB" id="8919at2157"/>
<dbReference type="SUPFAM" id="SSF54631">
    <property type="entry name" value="CBS-domain pair"/>
    <property type="match status" value="1"/>
</dbReference>
<dbReference type="RefSeq" id="WP_008420217.1">
    <property type="nucleotide sequence ID" value="NZ_AOIA01000021.1"/>
</dbReference>
<evidence type="ECO:0000313" key="5">
    <source>
        <dbReference type="Proteomes" id="UP000011531"/>
    </source>
</evidence>
<keyword evidence="1 2" id="KW-0129">CBS domain</keyword>
<gene>
    <name evidence="4" type="ORF">C492_02597</name>
</gene>
<evidence type="ECO:0000259" key="3">
    <source>
        <dbReference type="PROSITE" id="PS51371"/>
    </source>
</evidence>
<dbReference type="InterPro" id="IPR046342">
    <property type="entry name" value="CBS_dom_sf"/>
</dbReference>
<dbReference type="InterPro" id="IPR051257">
    <property type="entry name" value="Diverse_CBS-Domain"/>
</dbReference>